<evidence type="ECO:0000256" key="2">
    <source>
        <dbReference type="RuleBase" id="RU004328"/>
    </source>
</evidence>
<dbReference type="PROSITE" id="PS00531">
    <property type="entry name" value="RNASE_T2_2"/>
    <property type="match status" value="1"/>
</dbReference>
<dbReference type="EMBL" id="BRYB01002945">
    <property type="protein sequence ID" value="GMI27933.1"/>
    <property type="molecule type" value="Genomic_DNA"/>
</dbReference>
<reference evidence="3 4" key="1">
    <citation type="journal article" date="2023" name="Commun. Biol.">
        <title>Genome analysis of Parmales, the sister group of diatoms, reveals the evolutionary specialization of diatoms from phago-mixotrophs to photoautotrophs.</title>
        <authorList>
            <person name="Ban H."/>
            <person name="Sato S."/>
            <person name="Yoshikawa S."/>
            <person name="Yamada K."/>
            <person name="Nakamura Y."/>
            <person name="Ichinomiya M."/>
            <person name="Sato N."/>
            <person name="Blanc-Mathieu R."/>
            <person name="Endo H."/>
            <person name="Kuwata A."/>
            <person name="Ogata H."/>
        </authorList>
    </citation>
    <scope>NUCLEOTIDE SEQUENCE [LARGE SCALE GENOMIC DNA]</scope>
</reference>
<dbReference type="InterPro" id="IPR018188">
    <property type="entry name" value="RNase_T2_His_AS_1"/>
</dbReference>
<dbReference type="Gene3D" id="3.90.730.10">
    <property type="entry name" value="Ribonuclease T2-like"/>
    <property type="match status" value="1"/>
</dbReference>
<dbReference type="PANTHER" id="PTHR11240">
    <property type="entry name" value="RIBONUCLEASE T2"/>
    <property type="match status" value="1"/>
</dbReference>
<dbReference type="Pfam" id="PF00445">
    <property type="entry name" value="Ribonuclease_T2"/>
    <property type="match status" value="1"/>
</dbReference>
<dbReference type="PROSITE" id="PS00530">
    <property type="entry name" value="RNASE_T2_1"/>
    <property type="match status" value="1"/>
</dbReference>
<evidence type="ECO:0000256" key="1">
    <source>
        <dbReference type="ARBA" id="ARBA00007469"/>
    </source>
</evidence>
<keyword evidence="4" id="KW-1185">Reference proteome</keyword>
<name>A0ABQ6MLB2_9STRA</name>
<dbReference type="SUPFAM" id="SSF55895">
    <property type="entry name" value="Ribonuclease Rh-like"/>
    <property type="match status" value="1"/>
</dbReference>
<dbReference type="InterPro" id="IPR036430">
    <property type="entry name" value="RNase_T2-like_sf"/>
</dbReference>
<dbReference type="InterPro" id="IPR001568">
    <property type="entry name" value="RNase_T2-like"/>
</dbReference>
<protein>
    <submittedName>
        <fullName evidence="3">Uncharacterized protein</fullName>
    </submittedName>
</protein>
<comment type="similarity">
    <text evidence="1 2">Belongs to the RNase T2 family.</text>
</comment>
<sequence>MKYSAAAILASSASAAASSADVGKRTSGSFDLYVFATSWQPEFCHSQSFPGCKEPNSYWSETLTMHGLWPQYTNGTWPSDCTSEHFDEAATDAVGMDTMNKVWPNVKQDPSDKDYDQFWTHEWTKHGTCSGISQKDYFQYAVDHFVEAPAMLKEAVGKTVDRDALIKAYGTVVAPICQGGKWLSEVLICKDKKTLENVDCVASVVKEGNCGASISVRAFE</sequence>
<organism evidence="3 4">
    <name type="scientific">Tetraparma gracilis</name>
    <dbReference type="NCBI Taxonomy" id="2962635"/>
    <lineage>
        <taxon>Eukaryota</taxon>
        <taxon>Sar</taxon>
        <taxon>Stramenopiles</taxon>
        <taxon>Ochrophyta</taxon>
        <taxon>Bolidophyceae</taxon>
        <taxon>Parmales</taxon>
        <taxon>Triparmaceae</taxon>
        <taxon>Tetraparma</taxon>
    </lineage>
</organism>
<proteinExistence type="inferred from homology"/>
<comment type="caution">
    <text evidence="3">The sequence shown here is derived from an EMBL/GenBank/DDBJ whole genome shotgun (WGS) entry which is preliminary data.</text>
</comment>
<accession>A0ABQ6MLB2</accession>
<evidence type="ECO:0000313" key="4">
    <source>
        <dbReference type="Proteomes" id="UP001165060"/>
    </source>
</evidence>
<dbReference type="CDD" id="cd00374">
    <property type="entry name" value="RNase_T2"/>
    <property type="match status" value="1"/>
</dbReference>
<evidence type="ECO:0000313" key="3">
    <source>
        <dbReference type="EMBL" id="GMI27933.1"/>
    </source>
</evidence>
<dbReference type="PANTHER" id="PTHR11240:SF22">
    <property type="entry name" value="RIBONUCLEASE T2"/>
    <property type="match status" value="1"/>
</dbReference>
<dbReference type="Proteomes" id="UP001165060">
    <property type="component" value="Unassembled WGS sequence"/>
</dbReference>
<dbReference type="InterPro" id="IPR033130">
    <property type="entry name" value="RNase_T2_His_AS_2"/>
</dbReference>
<gene>
    <name evidence="3" type="ORF">TeGR_g13988</name>
</gene>